<evidence type="ECO:0000313" key="2">
    <source>
        <dbReference type="Proteomes" id="UP000281594"/>
    </source>
</evidence>
<evidence type="ECO:0000313" key="1">
    <source>
        <dbReference type="EMBL" id="RLV81384.1"/>
    </source>
</evidence>
<reference evidence="1 2" key="1">
    <citation type="journal article" date="2018" name="J. Biol. Chem.">
        <title>Discovery of the actinoplanic acid pathway in Streptomyces rapamycinicus reveals a genetically conserved synergism with rapamycin.</title>
        <authorList>
            <person name="Mrak P."/>
            <person name="Krastel P."/>
            <person name="Pivk Lukancic P."/>
            <person name="Tao J."/>
            <person name="Pistorius D."/>
            <person name="Moore C.M."/>
        </authorList>
    </citation>
    <scope>NUCLEOTIDE SEQUENCE [LARGE SCALE GENOMIC DNA]</scope>
    <source>
        <strain evidence="1 2">NRRL 5491</strain>
    </source>
</reference>
<dbReference type="Proteomes" id="UP000281594">
    <property type="component" value="Unassembled WGS sequence"/>
</dbReference>
<dbReference type="AlphaFoldDB" id="A0A3L8RNY8"/>
<sequence>MKDMVTSAVLAGVAANAALRRSGRGGRRSGVR</sequence>
<organism evidence="1 2">
    <name type="scientific">Streptomyces rapamycinicus (strain ATCC 29253 / DSM 41530 / NRRL 5491 / AYB-994)</name>
    <name type="common">Streptomyces hygroscopicus (strain ATCC 29253)</name>
    <dbReference type="NCBI Taxonomy" id="1343740"/>
    <lineage>
        <taxon>Bacteria</taxon>
        <taxon>Bacillati</taxon>
        <taxon>Actinomycetota</taxon>
        <taxon>Actinomycetes</taxon>
        <taxon>Kitasatosporales</taxon>
        <taxon>Streptomycetaceae</taxon>
        <taxon>Streptomyces</taxon>
        <taxon>Streptomyces violaceusniger group</taxon>
    </lineage>
</organism>
<protein>
    <submittedName>
        <fullName evidence="1">Uncharacterized protein</fullName>
    </submittedName>
</protein>
<dbReference type="EMBL" id="QYCY01000001">
    <property type="protein sequence ID" value="RLV81384.1"/>
    <property type="molecule type" value="Genomic_DNA"/>
</dbReference>
<proteinExistence type="predicted"/>
<gene>
    <name evidence="1" type="ORF">D3C57_123405</name>
</gene>
<accession>A0A3L8RNY8</accession>
<name>A0A3L8RNY8_STRRN</name>
<comment type="caution">
    <text evidence="1">The sequence shown here is derived from an EMBL/GenBank/DDBJ whole genome shotgun (WGS) entry which is preliminary data.</text>
</comment>